<dbReference type="InterPro" id="IPR011042">
    <property type="entry name" value="6-blade_b-propeller_TolB-like"/>
</dbReference>
<dbReference type="GO" id="GO:0019853">
    <property type="term" value="P:L-ascorbic acid biosynthetic process"/>
    <property type="evidence" value="ECO:0007669"/>
    <property type="project" value="TreeGrafter"/>
</dbReference>
<feature type="domain" description="SMP-30/Gluconolactonase/LRE-like region" evidence="4">
    <location>
        <begin position="18"/>
        <end position="257"/>
    </location>
</feature>
<feature type="active site" description="Proton donor/acceptor" evidence="2">
    <location>
        <position position="198"/>
    </location>
</feature>
<keyword evidence="3" id="KW-0479">Metal-binding</keyword>
<dbReference type="GO" id="GO:0004341">
    <property type="term" value="F:gluconolactonase activity"/>
    <property type="evidence" value="ECO:0007669"/>
    <property type="project" value="TreeGrafter"/>
</dbReference>
<name>A0A554S929_9ACTN</name>
<dbReference type="PANTHER" id="PTHR10907:SF47">
    <property type="entry name" value="REGUCALCIN"/>
    <property type="match status" value="1"/>
</dbReference>
<dbReference type="Pfam" id="PF08450">
    <property type="entry name" value="SGL"/>
    <property type="match status" value="1"/>
</dbReference>
<feature type="binding site" evidence="3">
    <location>
        <position position="102"/>
    </location>
    <ligand>
        <name>substrate</name>
    </ligand>
</feature>
<sequence length="286" mass="29642">MSAVSGPWQAVDDRRCELGEGARWLSSGRFVFVDLLAGRLFSTSGEPGAGAHEELALDVPLGAVAEHGDGWIVAAGEGVVVLREGEPTWLARPAADAAVAMRMNDGVADVRGRFWAGAMPYDGEPGTGFLLRVDPDGSVHRVLDGLTIPNGPAVTPDGSRLFLADTPTGWVRAYDVDPVTGDLGPAHDFAHVEDGGPDGMVVDAEGCVWSAIWGAAQLRRFGPDGVLREVIEVPVQQPTSIALSGTGPGRILVTSATHGLDDPGELDGCTITATTDVRGIAAASFG</sequence>
<comment type="cofactor">
    <cofactor evidence="3">
        <name>Zn(2+)</name>
        <dbReference type="ChEBI" id="CHEBI:29105"/>
    </cofactor>
    <text evidence="3">Binds 1 divalent metal cation per subunit.</text>
</comment>
<dbReference type="SUPFAM" id="SSF63829">
    <property type="entry name" value="Calcium-dependent phosphotriesterase"/>
    <property type="match status" value="1"/>
</dbReference>
<keyword evidence="3" id="KW-0862">Zinc</keyword>
<feature type="binding site" evidence="3">
    <location>
        <position position="150"/>
    </location>
    <ligand>
        <name>a divalent metal cation</name>
        <dbReference type="ChEBI" id="CHEBI:60240"/>
    </ligand>
</feature>
<evidence type="ECO:0000313" key="6">
    <source>
        <dbReference type="Proteomes" id="UP000316988"/>
    </source>
</evidence>
<dbReference type="PRINTS" id="PR01790">
    <property type="entry name" value="SMP30FAMILY"/>
</dbReference>
<feature type="binding site" evidence="3">
    <location>
        <position position="198"/>
    </location>
    <ligand>
        <name>a divalent metal cation</name>
        <dbReference type="ChEBI" id="CHEBI:60240"/>
    </ligand>
</feature>
<evidence type="ECO:0000313" key="5">
    <source>
        <dbReference type="EMBL" id="TSD62854.1"/>
    </source>
</evidence>
<dbReference type="Gene3D" id="2.120.10.30">
    <property type="entry name" value="TolB, C-terminal domain"/>
    <property type="match status" value="1"/>
</dbReference>
<protein>
    <submittedName>
        <fullName evidence="5">SMP-30/gluconolactonase/LRE family protein</fullName>
    </submittedName>
</protein>
<evidence type="ECO:0000256" key="1">
    <source>
        <dbReference type="ARBA" id="ARBA00008853"/>
    </source>
</evidence>
<dbReference type="EMBL" id="VLNT01000007">
    <property type="protein sequence ID" value="TSD62854.1"/>
    <property type="molecule type" value="Genomic_DNA"/>
</dbReference>
<dbReference type="OrthoDB" id="2633250at2"/>
<feature type="binding site" evidence="3">
    <location>
        <position position="104"/>
    </location>
    <ligand>
        <name>substrate</name>
    </ligand>
</feature>
<dbReference type="RefSeq" id="WP_143913507.1">
    <property type="nucleotide sequence ID" value="NZ_VLNT01000007.1"/>
</dbReference>
<accession>A0A554S929</accession>
<proteinExistence type="inferred from homology"/>
<dbReference type="InterPro" id="IPR013658">
    <property type="entry name" value="SGL"/>
</dbReference>
<dbReference type="Proteomes" id="UP000316988">
    <property type="component" value="Unassembled WGS sequence"/>
</dbReference>
<feature type="binding site" evidence="3">
    <location>
        <position position="20"/>
    </location>
    <ligand>
        <name>a divalent metal cation</name>
        <dbReference type="ChEBI" id="CHEBI:60240"/>
    </ligand>
</feature>
<keyword evidence="6" id="KW-1185">Reference proteome</keyword>
<evidence type="ECO:0000256" key="2">
    <source>
        <dbReference type="PIRSR" id="PIRSR605511-1"/>
    </source>
</evidence>
<dbReference type="PANTHER" id="PTHR10907">
    <property type="entry name" value="REGUCALCIN"/>
    <property type="match status" value="1"/>
</dbReference>
<comment type="caution">
    <text evidence="5">The sequence shown here is derived from an EMBL/GenBank/DDBJ whole genome shotgun (WGS) entry which is preliminary data.</text>
</comment>
<dbReference type="AlphaFoldDB" id="A0A554S929"/>
<reference evidence="5 6" key="1">
    <citation type="submission" date="2019-07" db="EMBL/GenBank/DDBJ databases">
        <authorList>
            <person name="Zhao L.H."/>
        </authorList>
    </citation>
    <scope>NUCLEOTIDE SEQUENCE [LARGE SCALE GENOMIC DNA]</scope>
    <source>
        <strain evidence="5 6">Co35</strain>
    </source>
</reference>
<evidence type="ECO:0000259" key="4">
    <source>
        <dbReference type="Pfam" id="PF08450"/>
    </source>
</evidence>
<dbReference type="GO" id="GO:0005509">
    <property type="term" value="F:calcium ion binding"/>
    <property type="evidence" value="ECO:0007669"/>
    <property type="project" value="TreeGrafter"/>
</dbReference>
<comment type="similarity">
    <text evidence="1">Belongs to the SMP-30/CGR1 family.</text>
</comment>
<evidence type="ECO:0000256" key="3">
    <source>
        <dbReference type="PIRSR" id="PIRSR605511-2"/>
    </source>
</evidence>
<dbReference type="InterPro" id="IPR005511">
    <property type="entry name" value="SMP-30"/>
</dbReference>
<organism evidence="5 6">
    <name type="scientific">Aeromicrobium piscarium</name>
    <dbReference type="NCBI Taxonomy" id="2590901"/>
    <lineage>
        <taxon>Bacteria</taxon>
        <taxon>Bacillati</taxon>
        <taxon>Actinomycetota</taxon>
        <taxon>Actinomycetes</taxon>
        <taxon>Propionibacteriales</taxon>
        <taxon>Nocardioidaceae</taxon>
        <taxon>Aeromicrobium</taxon>
    </lineage>
</organism>
<gene>
    <name evidence="5" type="ORF">FNM00_10840</name>
</gene>
<feature type="binding site" evidence="3">
    <location>
        <position position="122"/>
    </location>
    <ligand>
        <name>substrate</name>
    </ligand>
</feature>